<evidence type="ECO:0000313" key="4">
    <source>
        <dbReference type="EMBL" id="EEW36392.1"/>
    </source>
</evidence>
<sequence length="118" mass="13160">MKNRKIRINGGTTMRGMGNMQGMMKQMQKLQKQMAQAQEELNQTEYTGTSQSDLVKVTVNGKRQVLNVEIKPEAVDPEDVELLQDLVLMATNDALTQAEKANDQTMGQFTKGLNIPGF</sequence>
<keyword evidence="1 2" id="KW-0238">DNA-binding</keyword>
<dbReference type="EMBL" id="ACKZ01000029">
    <property type="protein sequence ID" value="EEW36392.1"/>
    <property type="molecule type" value="Genomic_DNA"/>
</dbReference>
<comment type="caution">
    <text evidence="4">The sequence shown here is derived from an EMBL/GenBank/DDBJ whole genome shotgun (WGS) entry which is preliminary data.</text>
</comment>
<dbReference type="HAMAP" id="MF_00274">
    <property type="entry name" value="DNA_YbaB_EbfC"/>
    <property type="match status" value="1"/>
</dbReference>
<comment type="function">
    <text evidence="2">Binds to DNA and alters its conformation. May be involved in regulation of gene expression, nucleoid organization and DNA protection.</text>
</comment>
<proteinExistence type="inferred from homology"/>
<evidence type="ECO:0000256" key="2">
    <source>
        <dbReference type="HAMAP-Rule" id="MF_00274"/>
    </source>
</evidence>
<keyword evidence="5" id="KW-1185">Reference proteome</keyword>
<dbReference type="GO" id="GO:0003677">
    <property type="term" value="F:DNA binding"/>
    <property type="evidence" value="ECO:0007669"/>
    <property type="project" value="UniProtKB-UniRule"/>
</dbReference>
<keyword evidence="3" id="KW-0175">Coiled coil</keyword>
<protein>
    <recommendedName>
        <fullName evidence="2">Nucleoid-associated protein HMPREF0444_1740</fullName>
    </recommendedName>
</protein>
<dbReference type="NCBIfam" id="TIGR00103">
    <property type="entry name" value="DNA_YbaB_EbfC"/>
    <property type="match status" value="1"/>
</dbReference>
<reference evidence="4 5" key="1">
    <citation type="submission" date="2009-08" db="EMBL/GenBank/DDBJ databases">
        <authorList>
            <person name="Muzny D."/>
            <person name="Qin X."/>
            <person name="Deng J."/>
            <person name="Jiang H."/>
            <person name="Liu Y."/>
            <person name="Qu J."/>
            <person name="Song X.-Z."/>
            <person name="Zhang L."/>
            <person name="Thornton R."/>
            <person name="Coyle M."/>
            <person name="Francisco L."/>
            <person name="Jackson L."/>
            <person name="Javaid M."/>
            <person name="Korchina V."/>
            <person name="Kovar C."/>
            <person name="Mata R."/>
            <person name="Mathew T."/>
            <person name="Ngo R."/>
            <person name="Nguyen L."/>
            <person name="Nguyen N."/>
            <person name="Okwuonu G."/>
            <person name="Ongeri F."/>
            <person name="Pham C."/>
            <person name="Simmons D."/>
            <person name="Wilczek-Boney K."/>
            <person name="Hale W."/>
            <person name="Jakkamsetti A."/>
            <person name="Pham P."/>
            <person name="Ruth R."/>
            <person name="San Lucas F."/>
            <person name="Warren J."/>
            <person name="Zhang J."/>
            <person name="Zhao Z."/>
            <person name="Zhou C."/>
            <person name="Zhu D."/>
            <person name="Lee S."/>
            <person name="Bess C."/>
            <person name="Blankenburg K."/>
            <person name="Forbes L."/>
            <person name="Fu Q."/>
            <person name="Gubbala S."/>
            <person name="Hirani K."/>
            <person name="Jayaseelan J.C."/>
            <person name="Lara F."/>
            <person name="Munidasa M."/>
            <person name="Palculict T."/>
            <person name="Patil S."/>
            <person name="Pu L.-L."/>
            <person name="Saada N."/>
            <person name="Tang L."/>
            <person name="Weissenberger G."/>
            <person name="Zhu Y."/>
            <person name="Hemphill L."/>
            <person name="Shang Y."/>
            <person name="Youmans B."/>
            <person name="Ayvaz T."/>
            <person name="Ross M."/>
            <person name="Santibanez J."/>
            <person name="Aqrawi P."/>
            <person name="Gross S."/>
            <person name="Joshi V."/>
            <person name="Fowler G."/>
            <person name="Nazareth L."/>
            <person name="Reid J."/>
            <person name="Worley K."/>
            <person name="Petrosino J."/>
            <person name="Highlander S."/>
            <person name="Gibbs R."/>
        </authorList>
    </citation>
    <scope>NUCLEOTIDE SEQUENCE [LARGE SCALE GENOMIC DNA]</scope>
    <source>
        <strain evidence="4 5">ATCC 49175</strain>
    </source>
</reference>
<dbReference type="STRING" id="638301.HMPREF0444_1740"/>
<evidence type="ECO:0000256" key="1">
    <source>
        <dbReference type="ARBA" id="ARBA00023125"/>
    </source>
</evidence>
<evidence type="ECO:0000256" key="3">
    <source>
        <dbReference type="SAM" id="Coils"/>
    </source>
</evidence>
<dbReference type="Proteomes" id="UP000005926">
    <property type="component" value="Unassembled WGS sequence"/>
</dbReference>
<dbReference type="Gene3D" id="3.30.1310.10">
    <property type="entry name" value="Nucleoid-associated protein YbaB-like domain"/>
    <property type="match status" value="1"/>
</dbReference>
<dbReference type="InterPro" id="IPR036894">
    <property type="entry name" value="YbaB-like_sf"/>
</dbReference>
<dbReference type="AlphaFoldDB" id="C8NIJ5"/>
<comment type="subunit">
    <text evidence="2">Homodimer.</text>
</comment>
<organism evidence="4 5">
    <name type="scientific">Granulicatella adiacens ATCC 49175</name>
    <dbReference type="NCBI Taxonomy" id="638301"/>
    <lineage>
        <taxon>Bacteria</taxon>
        <taxon>Bacillati</taxon>
        <taxon>Bacillota</taxon>
        <taxon>Bacilli</taxon>
        <taxon>Lactobacillales</taxon>
        <taxon>Carnobacteriaceae</taxon>
        <taxon>Granulicatella</taxon>
    </lineage>
</organism>
<dbReference type="HOGENOM" id="CLU_140930_1_0_9"/>
<comment type="subcellular location">
    <subcellularLocation>
        <location evidence="2">Cytoplasm</location>
        <location evidence="2">Nucleoid</location>
    </subcellularLocation>
</comment>
<name>C8NIJ5_9LACT</name>
<accession>C8NIJ5</accession>
<dbReference type="GO" id="GO:0005829">
    <property type="term" value="C:cytosol"/>
    <property type="evidence" value="ECO:0007669"/>
    <property type="project" value="TreeGrafter"/>
</dbReference>
<dbReference type="InterPro" id="IPR004401">
    <property type="entry name" value="YbaB/EbfC"/>
</dbReference>
<dbReference type="SUPFAM" id="SSF82607">
    <property type="entry name" value="YbaB-like"/>
    <property type="match status" value="1"/>
</dbReference>
<dbReference type="PIRSF" id="PIRSF004555">
    <property type="entry name" value="UCP004555"/>
    <property type="match status" value="1"/>
</dbReference>
<dbReference type="GO" id="GO:0043590">
    <property type="term" value="C:bacterial nucleoid"/>
    <property type="evidence" value="ECO:0007669"/>
    <property type="project" value="UniProtKB-UniRule"/>
</dbReference>
<dbReference type="PANTHER" id="PTHR33449:SF1">
    <property type="entry name" value="NUCLEOID-ASSOCIATED PROTEIN YBAB"/>
    <property type="match status" value="1"/>
</dbReference>
<comment type="similarity">
    <text evidence="2">Belongs to the YbaB/EbfC family.</text>
</comment>
<evidence type="ECO:0000313" key="5">
    <source>
        <dbReference type="Proteomes" id="UP000005926"/>
    </source>
</evidence>
<dbReference type="eggNOG" id="COG0718">
    <property type="taxonomic scope" value="Bacteria"/>
</dbReference>
<feature type="coiled-coil region" evidence="3">
    <location>
        <begin position="20"/>
        <end position="47"/>
    </location>
</feature>
<keyword evidence="2" id="KW-0963">Cytoplasm</keyword>
<gene>
    <name evidence="4" type="ORF">HMPREF0444_1740</name>
</gene>
<dbReference type="Pfam" id="PF02575">
    <property type="entry name" value="YbaB_DNA_bd"/>
    <property type="match status" value="1"/>
</dbReference>
<dbReference type="PANTHER" id="PTHR33449">
    <property type="entry name" value="NUCLEOID-ASSOCIATED PROTEIN YBAB"/>
    <property type="match status" value="1"/>
</dbReference>